<gene>
    <name evidence="2" type="ORF">QYF49_15115</name>
</gene>
<feature type="transmembrane region" description="Helical" evidence="1">
    <location>
        <begin position="6"/>
        <end position="27"/>
    </location>
</feature>
<reference evidence="2" key="1">
    <citation type="submission" date="2023-06" db="EMBL/GenBank/DDBJ databases">
        <title>Draft Genome Sequences of Representative Paenibacillus Polymyxa, Bacillus cereus, Fictibacillus sp., and Brevibacillus agri Strains Isolated from Amazonian Dark Earth.</title>
        <authorList>
            <person name="Pellegrinetti T.A."/>
            <person name="Cunha I.C.M."/>
            <person name="Chaves M.G."/>
            <person name="Freitas A.S."/>
            <person name="Silva A.V.R."/>
            <person name="Tsai S.M."/>
            <person name="Mendes L.W."/>
        </authorList>
    </citation>
    <scope>NUCLEOTIDE SEQUENCE</scope>
    <source>
        <strain evidence="2">CENA-BCM004</strain>
    </source>
</reference>
<keyword evidence="1" id="KW-0812">Transmembrane</keyword>
<dbReference type="Proteomes" id="UP001168694">
    <property type="component" value="Unassembled WGS sequence"/>
</dbReference>
<keyword evidence="1" id="KW-0472">Membrane</keyword>
<evidence type="ECO:0008006" key="4">
    <source>
        <dbReference type="Google" id="ProtNLM"/>
    </source>
</evidence>
<evidence type="ECO:0000313" key="3">
    <source>
        <dbReference type="Proteomes" id="UP001168694"/>
    </source>
</evidence>
<keyword evidence="3" id="KW-1185">Reference proteome</keyword>
<dbReference type="EMBL" id="JAUHLN010000002">
    <property type="protein sequence ID" value="MDN4074319.1"/>
    <property type="molecule type" value="Genomic_DNA"/>
</dbReference>
<dbReference type="RefSeq" id="WP_290400384.1">
    <property type="nucleotide sequence ID" value="NZ_JAUHLN010000002.1"/>
</dbReference>
<organism evidence="2 3">
    <name type="scientific">Fictibacillus terranigra</name>
    <dbReference type="NCBI Taxonomy" id="3058424"/>
    <lineage>
        <taxon>Bacteria</taxon>
        <taxon>Bacillati</taxon>
        <taxon>Bacillota</taxon>
        <taxon>Bacilli</taxon>
        <taxon>Bacillales</taxon>
        <taxon>Fictibacillaceae</taxon>
        <taxon>Fictibacillus</taxon>
    </lineage>
</organism>
<accession>A0ABT8E8U0</accession>
<evidence type="ECO:0000313" key="2">
    <source>
        <dbReference type="EMBL" id="MDN4074319.1"/>
    </source>
</evidence>
<protein>
    <recommendedName>
        <fullName evidence="4">Phage protein</fullName>
    </recommendedName>
</protein>
<sequence>MDIDLLNNIITNVVTLAVGTVGAIVGYKAAIKGAKMQIENEHKKLQEAVEEQAEFTKSAIENFIRTEIDHNFSQIKFDEFKYQLQENEAPFPYYFHNSEIDFTYEEFNSLKYEIIKFESPQAKELISIYDMFRLIERKQDVEFFTQLQYDEFKKTYFLCYFEYSLFA</sequence>
<evidence type="ECO:0000256" key="1">
    <source>
        <dbReference type="SAM" id="Phobius"/>
    </source>
</evidence>
<proteinExistence type="predicted"/>
<keyword evidence="1" id="KW-1133">Transmembrane helix</keyword>
<name>A0ABT8E8U0_9BACL</name>
<comment type="caution">
    <text evidence="2">The sequence shown here is derived from an EMBL/GenBank/DDBJ whole genome shotgun (WGS) entry which is preliminary data.</text>
</comment>